<dbReference type="Proteomes" id="UP001237011">
    <property type="component" value="Chromosome"/>
</dbReference>
<reference evidence="1" key="1">
    <citation type="submission" date="2023-08" db="EMBL/GenBank/DDBJ databases">
        <title>Complete genome sequence of Mycoplasma seminis 2200.</title>
        <authorList>
            <person name="Spergser J."/>
        </authorList>
    </citation>
    <scope>NUCLEOTIDE SEQUENCE [LARGE SCALE GENOMIC DNA]</scope>
    <source>
        <strain evidence="1">2200</strain>
    </source>
</reference>
<protein>
    <submittedName>
        <fullName evidence="1">Uncharacterized protein</fullName>
    </submittedName>
</protein>
<gene>
    <name evidence="1" type="ORF">Q8852_03180</name>
</gene>
<evidence type="ECO:0000313" key="2">
    <source>
        <dbReference type="Proteomes" id="UP001237011"/>
    </source>
</evidence>
<evidence type="ECO:0000313" key="1">
    <source>
        <dbReference type="EMBL" id="WLP85300.1"/>
    </source>
</evidence>
<dbReference type="EMBL" id="CP132191">
    <property type="protein sequence ID" value="WLP85300.1"/>
    <property type="molecule type" value="Genomic_DNA"/>
</dbReference>
<accession>A0ABY9H9N6</accession>
<proteinExistence type="predicted"/>
<name>A0ABY9H9N6_9MOLU</name>
<keyword evidence="2" id="KW-1185">Reference proteome</keyword>
<organism evidence="1 2">
    <name type="scientific">Mycoplasma seminis</name>
    <dbReference type="NCBI Taxonomy" id="512749"/>
    <lineage>
        <taxon>Bacteria</taxon>
        <taxon>Bacillati</taxon>
        <taxon>Mycoplasmatota</taxon>
        <taxon>Mollicutes</taxon>
        <taxon>Mycoplasmataceae</taxon>
        <taxon>Mycoplasma</taxon>
    </lineage>
</organism>
<dbReference type="RefSeq" id="WP_305937736.1">
    <property type="nucleotide sequence ID" value="NZ_CP132191.1"/>
</dbReference>
<sequence length="495" mass="56938">MSKLKQLVDITNGISLAVQANTPIDNTPPAYVIRNIDLDKIKPIVPWQEDPNIKYKLLTRIAIEDGVFADSWFKYTGVKFTEQIDVVNEFIKSHNLYFHSDDEAYQFFCKSLYFAIDRRSMTLEDEDLANYYISEYIKDDIKFWYNEHLINFYDEDRLKGYIPTFLKKNLAELKEATDFIKEYKKTGKNLIYMEHSNRFVKKAANWHRVQNELEKERLKNDFINYVSNSSKKIKNQYTKIAEFLKSYYDKFESLANGRISTSVLSWLVSIGWGIVDVFSGGSVSLQLTLSLTESICSTISAVELKNTANDIWDKYEVINKALPYLEDLEPLFDVNNLQDLYEKSSKIKGLENLITSEIDNKIKKTELAADLVDFFTGIKEKIAFFIAKKHVQISKIIFKGTPFLKGILEAESIIGKGELVSKNLFKIRNLLNKNIGEAFSNSIRKLMEVLDVSKNTALLANLSSMANTIVSVVNISLDAAELNFREAFNEQIPEI</sequence>